<name>A0ABT1D0I3_9PROT</name>
<evidence type="ECO:0000256" key="1">
    <source>
        <dbReference type="SAM" id="MobiDB-lite"/>
    </source>
</evidence>
<comment type="caution">
    <text evidence="2">The sequence shown here is derived from an EMBL/GenBank/DDBJ whole genome shotgun (WGS) entry which is preliminary data.</text>
</comment>
<feature type="region of interest" description="Disordered" evidence="1">
    <location>
        <begin position="34"/>
        <end position="54"/>
    </location>
</feature>
<feature type="compositionally biased region" description="Basic and acidic residues" evidence="1">
    <location>
        <begin position="34"/>
        <end position="47"/>
    </location>
</feature>
<sequence length="54" mass="6150">MPFRTARALRHAASGLRRLTLWLGTGLRRDGYRPERHYMRGGRRDGARASSQPG</sequence>
<dbReference type="RefSeq" id="WP_252952025.1">
    <property type="nucleotide sequence ID" value="NZ_JAFIRR010000025.1"/>
</dbReference>
<organism evidence="2 3">
    <name type="scientific">Siccirubricoccus soli</name>
    <dbReference type="NCBI Taxonomy" id="2899147"/>
    <lineage>
        <taxon>Bacteria</taxon>
        <taxon>Pseudomonadati</taxon>
        <taxon>Pseudomonadota</taxon>
        <taxon>Alphaproteobacteria</taxon>
        <taxon>Acetobacterales</taxon>
        <taxon>Roseomonadaceae</taxon>
        <taxon>Siccirubricoccus</taxon>
    </lineage>
</organism>
<accession>A0ABT1D0I3</accession>
<protein>
    <submittedName>
        <fullName evidence="2">Uncharacterized protein</fullName>
    </submittedName>
</protein>
<keyword evidence="3" id="KW-1185">Reference proteome</keyword>
<evidence type="ECO:0000313" key="3">
    <source>
        <dbReference type="Proteomes" id="UP001523392"/>
    </source>
</evidence>
<evidence type="ECO:0000313" key="2">
    <source>
        <dbReference type="EMBL" id="MCO6415426.1"/>
    </source>
</evidence>
<gene>
    <name evidence="2" type="ORF">JYK14_04440</name>
</gene>
<reference evidence="2 3" key="1">
    <citation type="submission" date="2021-12" db="EMBL/GenBank/DDBJ databases">
        <title>Siccirubricoccus leaddurans sp. nov., a high concentration Zn2+ tolerance bacterium.</title>
        <authorList>
            <person name="Cao Y."/>
        </authorList>
    </citation>
    <scope>NUCLEOTIDE SEQUENCE [LARGE SCALE GENOMIC DNA]</scope>
    <source>
        <strain evidence="2 3">KC 17139</strain>
    </source>
</reference>
<dbReference type="EMBL" id="JAFIRR010000025">
    <property type="protein sequence ID" value="MCO6415426.1"/>
    <property type="molecule type" value="Genomic_DNA"/>
</dbReference>
<dbReference type="Proteomes" id="UP001523392">
    <property type="component" value="Unassembled WGS sequence"/>
</dbReference>
<proteinExistence type="predicted"/>